<reference evidence="8" key="1">
    <citation type="submission" date="2020-08" db="EMBL/GenBank/DDBJ databases">
        <title>Multicomponent nature underlies the extraordinary mechanical properties of spider dragline silk.</title>
        <authorList>
            <person name="Kono N."/>
            <person name="Nakamura H."/>
            <person name="Mori M."/>
            <person name="Yoshida Y."/>
            <person name="Ohtoshi R."/>
            <person name="Malay A.D."/>
            <person name="Moran D.A.P."/>
            <person name="Tomita M."/>
            <person name="Numata K."/>
            <person name="Arakawa K."/>
        </authorList>
    </citation>
    <scope>NUCLEOTIDE SEQUENCE</scope>
</reference>
<evidence type="ECO:0000256" key="4">
    <source>
        <dbReference type="ARBA" id="ARBA00060557"/>
    </source>
</evidence>
<dbReference type="CDD" id="cd05272">
    <property type="entry name" value="TDH_SDR_e"/>
    <property type="match status" value="1"/>
</dbReference>
<comment type="caution">
    <text evidence="8">The sequence shown here is derived from an EMBL/GenBank/DDBJ whole genome shotgun (WGS) entry which is preliminary data.</text>
</comment>
<evidence type="ECO:0000313" key="8">
    <source>
        <dbReference type="EMBL" id="GFS42630.1"/>
    </source>
</evidence>
<dbReference type="Pfam" id="PF01370">
    <property type="entry name" value="Epimerase"/>
    <property type="match status" value="1"/>
</dbReference>
<protein>
    <recommendedName>
        <fullName evidence="6">L-threonine 3-dehydrogenase, mitochondrial</fullName>
        <ecNumber evidence="5">1.1.1.103</ecNumber>
    </recommendedName>
</protein>
<proteinExistence type="inferred from homology"/>
<dbReference type="PANTHER" id="PTHR42687:SF1">
    <property type="entry name" value="L-THREONINE 3-DEHYDROGENASE, MITOCHONDRIAL"/>
    <property type="match status" value="1"/>
</dbReference>
<dbReference type="EMBL" id="BMAV01025572">
    <property type="protein sequence ID" value="GFS42630.1"/>
    <property type="molecule type" value="Genomic_DNA"/>
</dbReference>
<evidence type="ECO:0000313" key="9">
    <source>
        <dbReference type="Proteomes" id="UP000886998"/>
    </source>
</evidence>
<evidence type="ECO:0000256" key="6">
    <source>
        <dbReference type="ARBA" id="ARBA00069940"/>
    </source>
</evidence>
<comment type="function">
    <text evidence="3">Catalyzes the NAD(+)-dependent oxidation of L-threonine to 2-amino-3-ketobutyrate, mediating L-threonine catabolism.</text>
</comment>
<accession>A0A8X6MD82</accession>
<dbReference type="InterPro" id="IPR001509">
    <property type="entry name" value="Epimerase_deHydtase"/>
</dbReference>
<dbReference type="FunFam" id="3.40.50.720:FF:000077">
    <property type="entry name" value="L-threonine 3-dehydrogenase, mitochondrial"/>
    <property type="match status" value="1"/>
</dbReference>
<dbReference type="GO" id="GO:0006567">
    <property type="term" value="P:L-threonine catabolic process"/>
    <property type="evidence" value="ECO:0007669"/>
    <property type="project" value="TreeGrafter"/>
</dbReference>
<evidence type="ECO:0000256" key="3">
    <source>
        <dbReference type="ARBA" id="ARBA00059023"/>
    </source>
</evidence>
<dbReference type="SUPFAM" id="SSF51735">
    <property type="entry name" value="NAD(P)-binding Rossmann-fold domains"/>
    <property type="match status" value="1"/>
</dbReference>
<dbReference type="InterPro" id="IPR051225">
    <property type="entry name" value="NAD(P)_epim/dehydratase"/>
</dbReference>
<dbReference type="InterPro" id="IPR036291">
    <property type="entry name" value="NAD(P)-bd_dom_sf"/>
</dbReference>
<evidence type="ECO:0000256" key="5">
    <source>
        <dbReference type="ARBA" id="ARBA00066604"/>
    </source>
</evidence>
<dbReference type="Proteomes" id="UP000886998">
    <property type="component" value="Unassembled WGS sequence"/>
</dbReference>
<gene>
    <name evidence="8" type="primary">TDH</name>
    <name evidence="8" type="ORF">TNIN_363831</name>
</gene>
<organism evidence="8 9">
    <name type="scientific">Trichonephila inaurata madagascariensis</name>
    <dbReference type="NCBI Taxonomy" id="2747483"/>
    <lineage>
        <taxon>Eukaryota</taxon>
        <taxon>Metazoa</taxon>
        <taxon>Ecdysozoa</taxon>
        <taxon>Arthropoda</taxon>
        <taxon>Chelicerata</taxon>
        <taxon>Arachnida</taxon>
        <taxon>Araneae</taxon>
        <taxon>Araneomorphae</taxon>
        <taxon>Entelegynae</taxon>
        <taxon>Araneoidea</taxon>
        <taxon>Nephilidae</taxon>
        <taxon>Trichonephila</taxon>
        <taxon>Trichonephila inaurata</taxon>
    </lineage>
</organism>
<dbReference type="AlphaFoldDB" id="A0A8X6MD82"/>
<dbReference type="PANTHER" id="PTHR42687">
    <property type="entry name" value="L-THREONINE 3-DEHYDROGENASE"/>
    <property type="match status" value="1"/>
</dbReference>
<name>A0A8X6MD82_9ARAC</name>
<sequence>MARQALPNIHTWELYYSVTHIVRRMIPQCLFLCSVHVFVLEYEAFKSQLKTSSLIGGQYLVTLTCRVVCRQWSLKRSTSGWDLDTYSTKTGIIVCRFISGGYNVEKVRVGKMVKEKIPKLCSRLLNTFHAKLPDQKKFSTSCVLHNRFLSTDAEKNPSPPRVLITGSLGQLGIGLAKKLRARYGAENIIMSDIIRGSKDILDAGPYIYADILDFKNLQEIIVNYRIDWLIHFSALLSAVGESNVPLAMRVNIEGLHNVMELAKQYRLKIFVPSTIGAFGPDSPRNPTPDLCVQRPRTIYGVSKVHAELLGEYYHFKYGLDFRSLRFPGVISGDTAPGGGTTDYAVVIFHEALRTGRFKCYLRKDTKLPMMYIEDCLRSLIELMEAPNECLKLRTYNVAAISFTPEELAKAVKKHVPNLEVEYVPDHRQAIADSWPQVFEDINARKDWGWKHEYGLEELCSAMIDVTKPYYTK</sequence>
<evidence type="ECO:0000256" key="1">
    <source>
        <dbReference type="ARBA" id="ARBA00007637"/>
    </source>
</evidence>
<dbReference type="EC" id="1.1.1.103" evidence="5"/>
<evidence type="ECO:0000259" key="7">
    <source>
        <dbReference type="Pfam" id="PF01370"/>
    </source>
</evidence>
<comment type="similarity">
    <text evidence="1">Belongs to the NAD(P)-dependent epimerase/dehydratase family.</text>
</comment>
<comment type="catalytic activity">
    <reaction evidence="2">
        <text>L-threonine + NAD(+) = (2S)-2-amino-3-oxobutanoate + NADH + H(+)</text>
        <dbReference type="Rhea" id="RHEA:13161"/>
        <dbReference type="ChEBI" id="CHEBI:15378"/>
        <dbReference type="ChEBI" id="CHEBI:57540"/>
        <dbReference type="ChEBI" id="CHEBI:57926"/>
        <dbReference type="ChEBI" id="CHEBI:57945"/>
        <dbReference type="ChEBI" id="CHEBI:78948"/>
        <dbReference type="EC" id="1.1.1.103"/>
    </reaction>
</comment>
<dbReference type="Gene3D" id="3.40.50.720">
    <property type="entry name" value="NAD(P)-binding Rossmann-like Domain"/>
    <property type="match status" value="1"/>
</dbReference>
<keyword evidence="9" id="KW-1185">Reference proteome</keyword>
<dbReference type="OrthoDB" id="10058185at2759"/>
<feature type="domain" description="NAD-dependent epimerase/dehydratase" evidence="7">
    <location>
        <begin position="162"/>
        <end position="398"/>
    </location>
</feature>
<comment type="pathway">
    <text evidence="4">Amino-acid degradation; L-threonine degradation via oxydo-reductase pathway; glycine from L-threonine: step 1/2.</text>
</comment>
<evidence type="ECO:0000256" key="2">
    <source>
        <dbReference type="ARBA" id="ARBA00050613"/>
    </source>
</evidence>
<dbReference type="GO" id="GO:0008743">
    <property type="term" value="F:L-threonine 3-dehydrogenase activity"/>
    <property type="evidence" value="ECO:0007669"/>
    <property type="project" value="UniProtKB-EC"/>
</dbReference>